<evidence type="ECO:0000256" key="8">
    <source>
        <dbReference type="ARBA" id="ARBA00023136"/>
    </source>
</evidence>
<dbReference type="PANTHER" id="PTHR12825:SF0">
    <property type="entry name" value="VESICLE TRANSPORT PROTEIN SEC20"/>
    <property type="match status" value="1"/>
</dbReference>
<proteinExistence type="inferred from homology"/>
<evidence type="ECO:0000256" key="5">
    <source>
        <dbReference type="ARBA" id="ARBA00022892"/>
    </source>
</evidence>
<dbReference type="OrthoDB" id="46868at2759"/>
<evidence type="ECO:0000256" key="6">
    <source>
        <dbReference type="ARBA" id="ARBA00022989"/>
    </source>
</evidence>
<dbReference type="Proteomes" id="UP000243515">
    <property type="component" value="Unassembled WGS sequence"/>
</dbReference>
<organism evidence="13 14">
    <name type="scientific">Elaphomyces granulatus</name>
    <dbReference type="NCBI Taxonomy" id="519963"/>
    <lineage>
        <taxon>Eukaryota</taxon>
        <taxon>Fungi</taxon>
        <taxon>Dikarya</taxon>
        <taxon>Ascomycota</taxon>
        <taxon>Pezizomycotina</taxon>
        <taxon>Eurotiomycetes</taxon>
        <taxon>Eurotiomycetidae</taxon>
        <taxon>Eurotiales</taxon>
        <taxon>Elaphomycetaceae</taxon>
        <taxon>Elaphomyces</taxon>
    </lineage>
</organism>
<evidence type="ECO:0000256" key="3">
    <source>
        <dbReference type="ARBA" id="ARBA00022692"/>
    </source>
</evidence>
<feature type="domain" description="Sec20 C-terminal" evidence="12">
    <location>
        <begin position="160"/>
        <end position="249"/>
    </location>
</feature>
<evidence type="ECO:0000313" key="13">
    <source>
        <dbReference type="EMBL" id="OXV08790.1"/>
    </source>
</evidence>
<reference evidence="13 14" key="1">
    <citation type="journal article" date="2015" name="Environ. Microbiol.">
        <title>Metagenome sequence of Elaphomyces granulatus from sporocarp tissue reveals Ascomycota ectomycorrhizal fingerprints of genome expansion and a Proteobacteria-rich microbiome.</title>
        <authorList>
            <person name="Quandt C.A."/>
            <person name="Kohler A."/>
            <person name="Hesse C.N."/>
            <person name="Sharpton T.J."/>
            <person name="Martin F."/>
            <person name="Spatafora J.W."/>
        </authorList>
    </citation>
    <scope>NUCLEOTIDE SEQUENCE [LARGE SCALE GENOMIC DNA]</scope>
    <source>
        <strain evidence="13 14">OSC145934</strain>
    </source>
</reference>
<dbReference type="PANTHER" id="PTHR12825">
    <property type="entry name" value="BNIP1-RELATED"/>
    <property type="match status" value="1"/>
</dbReference>
<evidence type="ECO:0000256" key="1">
    <source>
        <dbReference type="ARBA" id="ARBA00004163"/>
    </source>
</evidence>
<dbReference type="InterPro" id="IPR056173">
    <property type="entry name" value="Sec20_C"/>
</dbReference>
<dbReference type="Pfam" id="PF03908">
    <property type="entry name" value="Sec20"/>
    <property type="match status" value="1"/>
</dbReference>
<dbReference type="EMBL" id="NPHW01003892">
    <property type="protein sequence ID" value="OXV08790.1"/>
    <property type="molecule type" value="Genomic_DNA"/>
</dbReference>
<dbReference type="GO" id="GO:0005789">
    <property type="term" value="C:endoplasmic reticulum membrane"/>
    <property type="evidence" value="ECO:0007669"/>
    <property type="project" value="UniProtKB-SubCell"/>
</dbReference>
<keyword evidence="8 11" id="KW-0472">Membrane</keyword>
<evidence type="ECO:0000256" key="10">
    <source>
        <dbReference type="SAM" id="MobiDB-lite"/>
    </source>
</evidence>
<comment type="subcellular location">
    <subcellularLocation>
        <location evidence="1">Endoplasmic reticulum membrane</location>
        <topology evidence="1">Single-pass type IV membrane protein</topology>
    </subcellularLocation>
</comment>
<gene>
    <name evidence="13" type="ORF">Egran_03450</name>
</gene>
<keyword evidence="4" id="KW-0256">Endoplasmic reticulum</keyword>
<feature type="region of interest" description="Disordered" evidence="10">
    <location>
        <begin position="347"/>
        <end position="394"/>
    </location>
</feature>
<keyword evidence="5" id="KW-0931">ER-Golgi transport</keyword>
<dbReference type="GO" id="GO:0031201">
    <property type="term" value="C:SNARE complex"/>
    <property type="evidence" value="ECO:0007669"/>
    <property type="project" value="TreeGrafter"/>
</dbReference>
<name>A0A232LX93_9EURO</name>
<accession>A0A232LX93</accession>
<evidence type="ECO:0000313" key="14">
    <source>
        <dbReference type="Proteomes" id="UP000243515"/>
    </source>
</evidence>
<protein>
    <recommendedName>
        <fullName evidence="12">Sec20 C-terminal domain-containing protein</fullName>
    </recommendedName>
</protein>
<comment type="similarity">
    <text evidence="9">Belongs to the SEC20 family.</text>
</comment>
<dbReference type="GO" id="GO:0006890">
    <property type="term" value="P:retrograde vesicle-mediated transport, Golgi to endoplasmic reticulum"/>
    <property type="evidence" value="ECO:0007669"/>
    <property type="project" value="InterPro"/>
</dbReference>
<feature type="region of interest" description="Disordered" evidence="10">
    <location>
        <begin position="128"/>
        <end position="150"/>
    </location>
</feature>
<evidence type="ECO:0000256" key="2">
    <source>
        <dbReference type="ARBA" id="ARBA00022448"/>
    </source>
</evidence>
<comment type="caution">
    <text evidence="13">The sequence shown here is derived from an EMBL/GenBank/DDBJ whole genome shotgun (WGS) entry which is preliminary data.</text>
</comment>
<feature type="transmembrane region" description="Helical" evidence="11">
    <location>
        <begin position="258"/>
        <end position="278"/>
    </location>
</feature>
<evidence type="ECO:0000256" key="11">
    <source>
        <dbReference type="SAM" id="Phobius"/>
    </source>
</evidence>
<dbReference type="InterPro" id="IPR005606">
    <property type="entry name" value="Sec20"/>
</dbReference>
<keyword evidence="3 11" id="KW-0812">Transmembrane</keyword>
<keyword evidence="7" id="KW-0175">Coiled coil</keyword>
<keyword evidence="14" id="KW-1185">Reference proteome</keyword>
<dbReference type="GO" id="GO:0005484">
    <property type="term" value="F:SNAP receptor activity"/>
    <property type="evidence" value="ECO:0007669"/>
    <property type="project" value="InterPro"/>
</dbReference>
<keyword evidence="6 11" id="KW-1133">Transmembrane helix</keyword>
<evidence type="ECO:0000259" key="12">
    <source>
        <dbReference type="Pfam" id="PF03908"/>
    </source>
</evidence>
<evidence type="ECO:0000256" key="7">
    <source>
        <dbReference type="ARBA" id="ARBA00023054"/>
    </source>
</evidence>
<feature type="compositionally biased region" description="Basic and acidic residues" evidence="10">
    <location>
        <begin position="365"/>
        <end position="394"/>
    </location>
</feature>
<keyword evidence="2" id="KW-0813">Transport</keyword>
<dbReference type="AlphaFoldDB" id="A0A232LX93"/>
<evidence type="ECO:0000256" key="9">
    <source>
        <dbReference type="ARBA" id="ARBA00037934"/>
    </source>
</evidence>
<evidence type="ECO:0000256" key="4">
    <source>
        <dbReference type="ARBA" id="ARBA00022824"/>
    </source>
</evidence>
<sequence length="394" mass="43944">MSSVSTLKTRLKEVSSALSQISPLVSRLKNFVVSVGQGDETRLELGAEIHARLKEVEEEMELLRVEVDALGAFGGVRRKGGEISEKEAEKQDVIALAERLIGNLKRIRGEFRTAQLQANRNAEVSKRKERELLFSRPRDDDAQRKSSNKLTHDDLVVNASSDVTAALRRTHETMQAELSRSQFAQETLEQSTAALSSLSESYSNLDTLLSSSRALVSSLLRSQKSDTWYLETAFYILIGTIIWLVFRRILYGPLWWLVWLPIKILYRLTIAMIGVTGFSNSVGQLSSPTILSGTSTTAIPTIAGTDGVKYIVGDGPPEGAFNRISFLSMHPDDEGLIEHIAATVQQDNDPRIDGNKGPNIDDISPEERKRQEELPRNSKKRMFEENVQTSKDEL</sequence>
<feature type="transmembrane region" description="Helical" evidence="11">
    <location>
        <begin position="228"/>
        <end position="246"/>
    </location>
</feature>